<sequence length="945" mass="104380">MSEGKKPFIMVGERANVTGSPKFKRLIKEDKFEDALAICRTQVEKGAHIIDVNFDEGMLDGEACMTRFLNLIASEPDICRVPIMIDSSKWSVIEAGLKCVQGKCIVNSISLKGGEDEFRKQARLLMRYGAAVVVMAFDEKGQADSQEGKVAIAKRSYKILVEEVGMDPHDIIFDLNILTVATGMEEHNNYAVNFIEAVRDVKRECPGAMTSGGLSNISFSFRGNNPVREAMHAVFLHHAMEAGLDMAIVNPGLLMDYAEIDPKLKELVEDVILNRNDEATEKLITFAEQIKSGEAKLGAGTPEERIHEAMLKGMDTLRELFERATKEGNPEILEKFLEGGAGAVPEAQKKTDEVAEDDWRNGSVGERITHSLVKGITTHIEADTEEARQNFDRPLEVIEGPLMDGMKVVGELFGAGKMFLPQVVKSARVMKKAVAYLLPFMEDDKEDGASAGTFVIATVKGDVHDIGKNIVGVVLGCNGYKVIDLGVMCEVDKILEVAEKENADFIGMSGLITPSLDEMIKNVSEMEKRGMKTPVLLGGATTSKAHTAIKIAPHYSGPVAHVTDASLVTGVCGDLMNPKTKDAFIKQLEEEHEAARVRFAENNKKPEKILSLEDARSKAIALDFTSLPTPSQLGSEVFEKLPAREIVEYFDWTPFFMAWQMKGAFPKILSHKERGEEATKLYNDALRLLDDIIENDRVHVRAVLGIWPANRIGDDVEVYADESRAEVLETFRFLRRQKENSKGLCGSLCDFVAPKERGQADYMGAFCVTAGQEIEDYAAEFKKNGDDYTAIIIQALADRFAEATAEYCHKLVRDRWGYGAEEPFKFGDSLKVGKGESHANNDWMIGERYKGIRPAPGYPACPDHTEKGALWNLLDAEKATGVGLTTSYAMNPPASVSGLYFGHPDSKYVRVGRIGKDQVEDYATRKGMTVEEVEKWLAPNLGYQP</sequence>
<dbReference type="Gene3D" id="3.20.20.20">
    <property type="entry name" value="Dihydropteroate synthase-like"/>
    <property type="match status" value="1"/>
</dbReference>
<feature type="binding site" evidence="11">
    <location>
        <position position="513"/>
    </location>
    <ligand>
        <name>methylcob(III)alamin</name>
        <dbReference type="ChEBI" id="CHEBI:28115"/>
    </ligand>
</feature>
<dbReference type="InterPro" id="IPR006158">
    <property type="entry name" value="Cobalamin-bd"/>
</dbReference>
<evidence type="ECO:0000259" key="13">
    <source>
        <dbReference type="PROSITE" id="PS50974"/>
    </source>
</evidence>
<keyword evidence="2 9" id="KW-0489">Methyltransferase</keyword>
<dbReference type="SMART" id="SM01018">
    <property type="entry name" value="B12-binding_2"/>
    <property type="match status" value="1"/>
</dbReference>
<feature type="binding site" evidence="11">
    <location>
        <begin position="461"/>
        <end position="465"/>
    </location>
    <ligand>
        <name>methylcob(III)alamin</name>
        <dbReference type="ChEBI" id="CHEBI:28115"/>
    </ligand>
</feature>
<comment type="cofactor">
    <cofactor evidence="9 10">
        <name>methylcob(III)alamin</name>
        <dbReference type="ChEBI" id="CHEBI:28115"/>
    </cofactor>
</comment>
<dbReference type="GO" id="GO:0046653">
    <property type="term" value="P:tetrahydrofolate metabolic process"/>
    <property type="evidence" value="ECO:0007669"/>
    <property type="project" value="TreeGrafter"/>
</dbReference>
<dbReference type="AlphaFoldDB" id="A0A934VRC4"/>
<dbReference type="Gene3D" id="3.10.196.10">
    <property type="entry name" value="Vitamin B12-dependent methionine synthase, activation domain"/>
    <property type="match status" value="1"/>
</dbReference>
<keyword evidence="9" id="KW-0486">Methionine biosynthesis</keyword>
<dbReference type="PROSITE" id="PS51337">
    <property type="entry name" value="B12_BINDING_NTER"/>
    <property type="match status" value="1"/>
</dbReference>
<evidence type="ECO:0000256" key="6">
    <source>
        <dbReference type="ARBA" id="ARBA00022723"/>
    </source>
</evidence>
<feature type="binding site" evidence="11">
    <location>
        <position position="853"/>
    </location>
    <ligand>
        <name>S-adenosyl-L-methionine</name>
        <dbReference type="ChEBI" id="CHEBI:59789"/>
    </ligand>
</feature>
<dbReference type="Proteomes" id="UP000617628">
    <property type="component" value="Unassembled WGS sequence"/>
</dbReference>
<comment type="similarity">
    <text evidence="1">Belongs to the vitamin-B12 dependent methionine synthase family.</text>
</comment>
<keyword evidence="7" id="KW-0677">Repeat</keyword>
<dbReference type="FunFam" id="1.10.1240.10:FF:000001">
    <property type="entry name" value="Methionine synthase"/>
    <property type="match status" value="1"/>
</dbReference>
<reference evidence="16" key="1">
    <citation type="submission" date="2021-01" db="EMBL/GenBank/DDBJ databases">
        <title>Modified the classification status of verrucomicrobia.</title>
        <authorList>
            <person name="Feng X."/>
        </authorList>
    </citation>
    <scope>NUCLEOTIDE SEQUENCE</scope>
    <source>
        <strain evidence="16">KCTC 13126</strain>
    </source>
</reference>
<evidence type="ECO:0000313" key="17">
    <source>
        <dbReference type="Proteomes" id="UP000617628"/>
    </source>
</evidence>
<dbReference type="GO" id="GO:0031419">
    <property type="term" value="F:cobalamin binding"/>
    <property type="evidence" value="ECO:0007669"/>
    <property type="project" value="UniProtKB-UniRule"/>
</dbReference>
<keyword evidence="4 9" id="KW-0808">Transferase</keyword>
<dbReference type="PIRSF" id="PIRSF000381">
    <property type="entry name" value="MetH"/>
    <property type="match status" value="1"/>
</dbReference>
<comment type="cofactor">
    <cofactor evidence="9">
        <name>Zn(2+)</name>
        <dbReference type="ChEBI" id="CHEBI:29105"/>
    </cofactor>
</comment>
<dbReference type="GO" id="GO:0050667">
    <property type="term" value="P:homocysteine metabolic process"/>
    <property type="evidence" value="ECO:0007669"/>
    <property type="project" value="TreeGrafter"/>
</dbReference>
<dbReference type="InterPro" id="IPR011005">
    <property type="entry name" value="Dihydropteroate_synth-like_sf"/>
</dbReference>
<evidence type="ECO:0000256" key="2">
    <source>
        <dbReference type="ARBA" id="ARBA00022603"/>
    </source>
</evidence>
<dbReference type="Pfam" id="PF00809">
    <property type="entry name" value="Pterin_bind"/>
    <property type="match status" value="1"/>
</dbReference>
<evidence type="ECO:0000259" key="15">
    <source>
        <dbReference type="PROSITE" id="PS51337"/>
    </source>
</evidence>
<dbReference type="InterPro" id="IPR037010">
    <property type="entry name" value="VitB12-dep_Met_synth_activ_sf"/>
</dbReference>
<protein>
    <recommendedName>
        <fullName evidence="9">Methionine synthase</fullName>
        <ecNumber evidence="9">2.1.1.13</ecNumber>
    </recommendedName>
    <alternativeName>
        <fullName evidence="9">5-methyltetrahydrofolate--homocysteine methyltransferase</fullName>
    </alternativeName>
</protein>
<evidence type="ECO:0000256" key="4">
    <source>
        <dbReference type="ARBA" id="ARBA00022679"/>
    </source>
</evidence>
<keyword evidence="9" id="KW-0028">Amino-acid biosynthesis</keyword>
<keyword evidence="9" id="KW-0862">Zinc</keyword>
<dbReference type="Pfam" id="PF02965">
    <property type="entry name" value="Met_synt_B12"/>
    <property type="match status" value="1"/>
</dbReference>
<feature type="domain" description="AdoMet activation" evidence="13">
    <location>
        <begin position="603"/>
        <end position="945"/>
    </location>
</feature>
<evidence type="ECO:0000256" key="5">
    <source>
        <dbReference type="ARBA" id="ARBA00022691"/>
    </source>
</evidence>
<proteinExistence type="inferred from homology"/>
<dbReference type="InterPro" id="IPR036594">
    <property type="entry name" value="Meth_synthase_dom"/>
</dbReference>
<dbReference type="Gene3D" id="1.10.1240.10">
    <property type="entry name" value="Methionine synthase domain"/>
    <property type="match status" value="1"/>
</dbReference>
<dbReference type="CDD" id="cd02069">
    <property type="entry name" value="methionine_synthase_B12_BD"/>
    <property type="match status" value="1"/>
</dbReference>
<dbReference type="Gene3D" id="3.40.50.280">
    <property type="entry name" value="Cobalamin-binding domain"/>
    <property type="match status" value="1"/>
</dbReference>
<evidence type="ECO:0000256" key="1">
    <source>
        <dbReference type="ARBA" id="ARBA00010398"/>
    </source>
</evidence>
<dbReference type="GO" id="GO:0032259">
    <property type="term" value="P:methylation"/>
    <property type="evidence" value="ECO:0007669"/>
    <property type="project" value="UniProtKB-KW"/>
</dbReference>
<feature type="binding site" evidence="11">
    <location>
        <position position="399"/>
    </location>
    <ligand>
        <name>methylcob(III)alamin</name>
        <dbReference type="ChEBI" id="CHEBI:28115"/>
    </ligand>
</feature>
<comment type="pathway">
    <text evidence="9">Amino-acid biosynthesis; L-methionine biosynthesis via de novo pathway; L-methionine from L-homocysteine (MetH route): step 1/1.</text>
</comment>
<dbReference type="Pfam" id="PF02310">
    <property type="entry name" value="B12-binding"/>
    <property type="match status" value="1"/>
</dbReference>
<dbReference type="SUPFAM" id="SSF47644">
    <property type="entry name" value="Methionine synthase domain"/>
    <property type="match status" value="1"/>
</dbReference>
<dbReference type="SUPFAM" id="SSF56507">
    <property type="entry name" value="Methionine synthase activation domain-like"/>
    <property type="match status" value="1"/>
</dbReference>
<dbReference type="InterPro" id="IPR050554">
    <property type="entry name" value="Met_Synthase/Corrinoid"/>
</dbReference>
<dbReference type="FunFam" id="3.20.20.20:FF:000002">
    <property type="entry name" value="Methionine synthase"/>
    <property type="match status" value="1"/>
</dbReference>
<feature type="binding site" evidence="11">
    <location>
        <position position="651"/>
    </location>
    <ligand>
        <name>S-adenosyl-L-methionine</name>
        <dbReference type="ChEBI" id="CHEBI:59789"/>
    </ligand>
</feature>
<dbReference type="SUPFAM" id="SSF51717">
    <property type="entry name" value="Dihydropteroate synthetase-like"/>
    <property type="match status" value="1"/>
</dbReference>
<feature type="binding site" description="axial binding residue" evidence="10">
    <location>
        <position position="464"/>
    </location>
    <ligand>
        <name>methylcob(III)alamin</name>
        <dbReference type="ChEBI" id="CHEBI:28115"/>
    </ligand>
    <ligandPart>
        <name>Co</name>
        <dbReference type="ChEBI" id="CHEBI:27638"/>
    </ligandPart>
</feature>
<feature type="domain" description="Pterin-binding" evidence="12">
    <location>
        <begin position="8"/>
        <end position="269"/>
    </location>
</feature>
<dbReference type="InterPro" id="IPR003759">
    <property type="entry name" value="Cbl-bd_cap"/>
</dbReference>
<dbReference type="Gene3D" id="1.10.288.10">
    <property type="entry name" value="Cobalamin-dependent Methionine Synthase, domain 2"/>
    <property type="match status" value="1"/>
</dbReference>
<comment type="caution">
    <text evidence="16">The sequence shown here is derived from an EMBL/GenBank/DDBJ whole genome shotgun (WGS) entry which is preliminary data.</text>
</comment>
<evidence type="ECO:0000313" key="16">
    <source>
        <dbReference type="EMBL" id="MBK1879247.1"/>
    </source>
</evidence>
<organism evidence="16 17">
    <name type="scientific">Pelagicoccus mobilis</name>
    <dbReference type="NCBI Taxonomy" id="415221"/>
    <lineage>
        <taxon>Bacteria</taxon>
        <taxon>Pseudomonadati</taxon>
        <taxon>Verrucomicrobiota</taxon>
        <taxon>Opitutia</taxon>
        <taxon>Puniceicoccales</taxon>
        <taxon>Pelagicoccaceae</taxon>
        <taxon>Pelagicoccus</taxon>
    </lineage>
</organism>
<comment type="catalytic activity">
    <reaction evidence="9">
        <text>(6S)-5-methyl-5,6,7,8-tetrahydrofolate + L-homocysteine = (6S)-5,6,7,8-tetrahydrofolate + L-methionine</text>
        <dbReference type="Rhea" id="RHEA:11172"/>
        <dbReference type="ChEBI" id="CHEBI:18608"/>
        <dbReference type="ChEBI" id="CHEBI:57453"/>
        <dbReference type="ChEBI" id="CHEBI:57844"/>
        <dbReference type="ChEBI" id="CHEBI:58199"/>
        <dbReference type="EC" id="2.1.1.13"/>
    </reaction>
</comment>
<keyword evidence="17" id="KW-1185">Reference proteome</keyword>
<dbReference type="GO" id="GO:0005829">
    <property type="term" value="C:cytosol"/>
    <property type="evidence" value="ECO:0007669"/>
    <property type="project" value="TreeGrafter"/>
</dbReference>
<name>A0A934VRC4_9BACT</name>
<feature type="binding site" evidence="11">
    <location>
        <position position="509"/>
    </location>
    <ligand>
        <name>methylcob(III)alamin</name>
        <dbReference type="ChEBI" id="CHEBI:28115"/>
    </ligand>
</feature>
<dbReference type="InterPro" id="IPR000489">
    <property type="entry name" value="Pterin-binding_dom"/>
</dbReference>
<dbReference type="InterPro" id="IPR036724">
    <property type="entry name" value="Cobalamin-bd_sf"/>
</dbReference>
<dbReference type="PROSITE" id="PS50972">
    <property type="entry name" value="PTERIN_BINDING"/>
    <property type="match status" value="1"/>
</dbReference>
<dbReference type="CDD" id="cd00740">
    <property type="entry name" value="MeTr"/>
    <property type="match status" value="1"/>
</dbReference>
<dbReference type="PANTHER" id="PTHR45833">
    <property type="entry name" value="METHIONINE SYNTHASE"/>
    <property type="match status" value="1"/>
</dbReference>
<evidence type="ECO:0000256" key="3">
    <source>
        <dbReference type="ARBA" id="ARBA00022628"/>
    </source>
</evidence>
<keyword evidence="6 9" id="KW-0479">Metal-binding</keyword>
<dbReference type="GO" id="GO:0008705">
    <property type="term" value="F:methionine synthase activity"/>
    <property type="evidence" value="ECO:0007669"/>
    <property type="project" value="UniProtKB-UniRule"/>
</dbReference>
<evidence type="ECO:0000256" key="8">
    <source>
        <dbReference type="ARBA" id="ARBA00023285"/>
    </source>
</evidence>
<gene>
    <name evidence="16" type="ORF">JIN87_20340</name>
</gene>
<comment type="function">
    <text evidence="9">Catalyzes the transfer of a methyl group from methyl-cobalamin to homocysteine, yielding enzyme-bound cob(I)alamin and methionine. Subsequently, remethylates the cofactor using methyltetrahydrofolate.</text>
</comment>
<dbReference type="InterPro" id="IPR033706">
    <property type="entry name" value="Met_synthase_B12-bd"/>
</dbReference>
<feature type="domain" description="B12-binding N-terminal" evidence="15">
    <location>
        <begin position="355"/>
        <end position="449"/>
    </location>
</feature>
<evidence type="ECO:0000259" key="14">
    <source>
        <dbReference type="PROSITE" id="PS51332"/>
    </source>
</evidence>
<dbReference type="PROSITE" id="PS51332">
    <property type="entry name" value="B12_BINDING"/>
    <property type="match status" value="1"/>
</dbReference>
<evidence type="ECO:0000256" key="9">
    <source>
        <dbReference type="PIRNR" id="PIRNR000381"/>
    </source>
</evidence>
<feature type="binding site" evidence="11">
    <location>
        <position position="565"/>
    </location>
    <ligand>
        <name>methylcob(III)alamin</name>
        <dbReference type="ChEBI" id="CHEBI:28115"/>
    </ligand>
</feature>
<evidence type="ECO:0000259" key="12">
    <source>
        <dbReference type="PROSITE" id="PS50972"/>
    </source>
</evidence>
<comment type="domain">
    <text evidence="9">Modular enzyme with four functionally distinct domains. The isolated Hcy-binding domain catalyzes methyl transfer from free methylcobalamin to homocysteine. The Hcy-binding domain in association with the pterin-binding domain catalyzes the methylation of cob(I)alamin by methyltetrahydrofolate and the methylation of homocysteine. The B12-binding domain binds the cofactor. The AdoMet activation domain binds S-adenosyl-L-methionine. Under aerobic conditions cob(I)alamin can be converted to inactive cob(II)alamin. Reductive methylation by S-adenosyl-L-methionine and flavodoxin regenerates methylcobalamin.</text>
</comment>
<dbReference type="GO" id="GO:0008270">
    <property type="term" value="F:zinc ion binding"/>
    <property type="evidence" value="ECO:0007669"/>
    <property type="project" value="UniProtKB-UniRule"/>
</dbReference>
<evidence type="ECO:0000256" key="11">
    <source>
        <dbReference type="PIRSR" id="PIRSR000381-2"/>
    </source>
</evidence>
<dbReference type="InterPro" id="IPR011822">
    <property type="entry name" value="MetH"/>
</dbReference>
<feature type="domain" description="B12-binding" evidence="14">
    <location>
        <begin position="451"/>
        <end position="586"/>
    </location>
</feature>
<dbReference type="EC" id="2.1.1.13" evidence="9"/>
<dbReference type="InterPro" id="IPR004223">
    <property type="entry name" value="VitB12-dep_Met_synth_activ_dom"/>
</dbReference>
<dbReference type="EMBL" id="JAENIL010000043">
    <property type="protein sequence ID" value="MBK1879247.1"/>
    <property type="molecule type" value="Genomic_DNA"/>
</dbReference>
<keyword evidence="3 9" id="KW-0846">Cobalamin</keyword>
<dbReference type="SUPFAM" id="SSF52242">
    <property type="entry name" value="Cobalamin (vitamin B12)-binding domain"/>
    <property type="match status" value="1"/>
</dbReference>
<dbReference type="RefSeq" id="WP_200357460.1">
    <property type="nucleotide sequence ID" value="NZ_JAENIL010000043.1"/>
</dbReference>
<keyword evidence="5 9" id="KW-0949">S-adenosyl-L-methionine</keyword>
<evidence type="ECO:0000256" key="10">
    <source>
        <dbReference type="PIRSR" id="PIRSR000381-1"/>
    </source>
</evidence>
<keyword evidence="8 9" id="KW-0170">Cobalt</keyword>
<accession>A0A934VRC4</accession>
<dbReference type="Pfam" id="PF02607">
    <property type="entry name" value="B12-binding_2"/>
    <property type="match status" value="1"/>
</dbReference>
<dbReference type="PANTHER" id="PTHR45833:SF1">
    <property type="entry name" value="METHIONINE SYNTHASE"/>
    <property type="match status" value="1"/>
</dbReference>
<dbReference type="PROSITE" id="PS50974">
    <property type="entry name" value="ADOMET_ACTIVATION"/>
    <property type="match status" value="1"/>
</dbReference>
<evidence type="ECO:0000256" key="7">
    <source>
        <dbReference type="ARBA" id="ARBA00022737"/>
    </source>
</evidence>